<name>A0AA88WMQ8_9ASTE</name>
<keyword evidence="1" id="KW-1133">Transmembrane helix</keyword>
<dbReference type="InterPro" id="IPR005174">
    <property type="entry name" value="KIB1-4_b-propeller"/>
</dbReference>
<keyword evidence="1" id="KW-0472">Membrane</keyword>
<dbReference type="AlphaFoldDB" id="A0AA88WMQ8"/>
<evidence type="ECO:0000259" key="2">
    <source>
        <dbReference type="Pfam" id="PF03478"/>
    </source>
</evidence>
<dbReference type="PANTHER" id="PTHR44259:SF37">
    <property type="entry name" value="DUF1618 DOMAIN-CONTAINING PROTEIN"/>
    <property type="match status" value="1"/>
</dbReference>
<feature type="domain" description="KIB1-4 beta-propeller" evidence="2">
    <location>
        <begin position="17"/>
        <end position="249"/>
    </location>
</feature>
<keyword evidence="4" id="KW-1185">Reference proteome</keyword>
<sequence>MLDRRHSKEERSPQEVSKYAIERLVMSSSPENNKSCNIMIIQVFGDRGLAFCRLGDTAWTALDGALKQYKQLVYSSKDKLFYVVSYRLEFEAWDLNDPCAPKRHTISDLMADSSSPPLHYESEAERLLMEESTMSRIYLAVEPSSSQLFNIRRLFAYVDEDGLLYKDCESDTLPLRTLAFQVYKLSFGEIDVTEYLKCLDHRSLVIGLNDGFILSAHDFPQLSPNSIYFTDDLCATDHLGRGQDMGVYNLDRSITRFYPFNLKKSCPQRFGSLLIQRAVPLIGVMIPQLGMLLVFGLSVGLFQVYDNVIHVVSQHTVDDFNLPKMKQI</sequence>
<evidence type="ECO:0000313" key="4">
    <source>
        <dbReference type="Proteomes" id="UP001188597"/>
    </source>
</evidence>
<evidence type="ECO:0000313" key="3">
    <source>
        <dbReference type="EMBL" id="KAK3030082.1"/>
    </source>
</evidence>
<protein>
    <recommendedName>
        <fullName evidence="2">KIB1-4 beta-propeller domain-containing protein</fullName>
    </recommendedName>
</protein>
<feature type="transmembrane region" description="Helical" evidence="1">
    <location>
        <begin position="278"/>
        <end position="305"/>
    </location>
</feature>
<dbReference type="PANTHER" id="PTHR44259">
    <property type="entry name" value="OS07G0183000 PROTEIN-RELATED"/>
    <property type="match status" value="1"/>
</dbReference>
<evidence type="ECO:0000256" key="1">
    <source>
        <dbReference type="SAM" id="Phobius"/>
    </source>
</evidence>
<accession>A0AA88WMQ8</accession>
<dbReference type="Pfam" id="PF03478">
    <property type="entry name" value="Beta-prop_KIB1-4"/>
    <property type="match status" value="1"/>
</dbReference>
<organism evidence="3 4">
    <name type="scientific">Escallonia herrerae</name>
    <dbReference type="NCBI Taxonomy" id="1293975"/>
    <lineage>
        <taxon>Eukaryota</taxon>
        <taxon>Viridiplantae</taxon>
        <taxon>Streptophyta</taxon>
        <taxon>Embryophyta</taxon>
        <taxon>Tracheophyta</taxon>
        <taxon>Spermatophyta</taxon>
        <taxon>Magnoliopsida</taxon>
        <taxon>eudicotyledons</taxon>
        <taxon>Gunneridae</taxon>
        <taxon>Pentapetalae</taxon>
        <taxon>asterids</taxon>
        <taxon>campanulids</taxon>
        <taxon>Escalloniales</taxon>
        <taxon>Escalloniaceae</taxon>
        <taxon>Escallonia</taxon>
    </lineage>
</organism>
<proteinExistence type="predicted"/>
<dbReference type="Proteomes" id="UP001188597">
    <property type="component" value="Unassembled WGS sequence"/>
</dbReference>
<comment type="caution">
    <text evidence="3">The sequence shown here is derived from an EMBL/GenBank/DDBJ whole genome shotgun (WGS) entry which is preliminary data.</text>
</comment>
<keyword evidence="1" id="KW-0812">Transmembrane</keyword>
<gene>
    <name evidence="3" type="ORF">RJ639_037630</name>
</gene>
<reference evidence="3" key="1">
    <citation type="submission" date="2022-12" db="EMBL/GenBank/DDBJ databases">
        <title>Draft genome assemblies for two species of Escallonia (Escalloniales).</title>
        <authorList>
            <person name="Chanderbali A."/>
            <person name="Dervinis C."/>
            <person name="Anghel I."/>
            <person name="Soltis D."/>
            <person name="Soltis P."/>
            <person name="Zapata F."/>
        </authorList>
    </citation>
    <scope>NUCLEOTIDE SEQUENCE</scope>
    <source>
        <strain evidence="3">UCBG64.0493</strain>
        <tissue evidence="3">Leaf</tissue>
    </source>
</reference>
<dbReference type="EMBL" id="JAVXUP010000352">
    <property type="protein sequence ID" value="KAK3030082.1"/>
    <property type="molecule type" value="Genomic_DNA"/>
</dbReference>
<dbReference type="InterPro" id="IPR050942">
    <property type="entry name" value="F-box_BR-signaling"/>
</dbReference>